<evidence type="ECO:0008006" key="4">
    <source>
        <dbReference type="Google" id="ProtNLM"/>
    </source>
</evidence>
<evidence type="ECO:0000313" key="2">
    <source>
        <dbReference type="EMBL" id="KGJ96840.1"/>
    </source>
</evidence>
<dbReference type="EMBL" id="JQEC01000004">
    <property type="protein sequence ID" value="KGJ96840.1"/>
    <property type="molecule type" value="Genomic_DNA"/>
</dbReference>
<organism evidence="2 3">
    <name type="scientific">Colwellia psychrerythraea</name>
    <name type="common">Vibrio psychroerythus</name>
    <dbReference type="NCBI Taxonomy" id="28229"/>
    <lineage>
        <taxon>Bacteria</taxon>
        <taxon>Pseudomonadati</taxon>
        <taxon>Pseudomonadota</taxon>
        <taxon>Gammaproteobacteria</taxon>
        <taxon>Alteromonadales</taxon>
        <taxon>Colwelliaceae</taxon>
        <taxon>Colwellia</taxon>
    </lineage>
</organism>
<protein>
    <recommendedName>
        <fullName evidence="4">Solute-binding protein family 3/N-terminal domain-containing protein</fullName>
    </recommendedName>
</protein>
<comment type="caution">
    <text evidence="2">The sequence shown here is derived from an EMBL/GenBank/DDBJ whole genome shotgun (WGS) entry which is preliminary data.</text>
</comment>
<evidence type="ECO:0000256" key="1">
    <source>
        <dbReference type="SAM" id="SignalP"/>
    </source>
</evidence>
<sequence>MLTLLICLSLLISAIYSVTYSAAVQSTPINKKVAKEKILWLVEDKVENIDLLAKNSAETSTASYIENLIIQQLKQLGHYDVRTQRVTAPRINRTLNTKDNACVANRADTPERRGYSLFSDPQSFYLTHKLYRFNQKSALPSQLFNHEAEIKDLASVFKILPSQTIGLAQDVSFGNFLDQQIKKINPANIYYRGGNQRVVALASMLYKSRVDFVLALPVDITPDKSEKHLLEQYTIAGAPPYLIAHFNCSNSAQGQRIINDINKILAKVYQTKDYYQAHKKWFSDKQLSGLQHFLSENFAETKYINPTNE</sequence>
<dbReference type="AlphaFoldDB" id="A0A099L314"/>
<dbReference type="PATRIC" id="fig|28229.3.peg.464"/>
<accession>A0A099L314</accession>
<evidence type="ECO:0000313" key="3">
    <source>
        <dbReference type="Proteomes" id="UP000029868"/>
    </source>
</evidence>
<feature type="signal peptide" evidence="1">
    <location>
        <begin position="1"/>
        <end position="22"/>
    </location>
</feature>
<dbReference type="Proteomes" id="UP000029868">
    <property type="component" value="Unassembled WGS sequence"/>
</dbReference>
<name>A0A099L314_COLPS</name>
<reference evidence="2 3" key="1">
    <citation type="submission" date="2014-08" db="EMBL/GenBank/DDBJ databases">
        <title>Genomic and Phenotypic Diversity of Colwellia psychrerythraea strains from Disparate Marine Basins.</title>
        <authorList>
            <person name="Techtmann S.M."/>
            <person name="Stelling S.C."/>
            <person name="Utturkar S.M."/>
            <person name="Alshibli N."/>
            <person name="Harris A."/>
            <person name="Brown S.D."/>
            <person name="Hazen T.C."/>
        </authorList>
    </citation>
    <scope>NUCLEOTIDE SEQUENCE [LARGE SCALE GENOMIC DNA]</scope>
    <source>
        <strain evidence="2 3">GAB14E</strain>
    </source>
</reference>
<dbReference type="SUPFAM" id="SSF53850">
    <property type="entry name" value="Periplasmic binding protein-like II"/>
    <property type="match status" value="1"/>
</dbReference>
<proteinExistence type="predicted"/>
<keyword evidence="1" id="KW-0732">Signal</keyword>
<feature type="chain" id="PRO_5001957596" description="Solute-binding protein family 3/N-terminal domain-containing protein" evidence="1">
    <location>
        <begin position="23"/>
        <end position="309"/>
    </location>
</feature>
<gene>
    <name evidence="2" type="ORF">GAB14E_1308</name>
</gene>